<accession>A0A8H3F9U8</accession>
<dbReference type="EMBL" id="CAJPDT010000025">
    <property type="protein sequence ID" value="CAF9920418.1"/>
    <property type="molecule type" value="Genomic_DNA"/>
</dbReference>
<dbReference type="Proteomes" id="UP000664534">
    <property type="component" value="Unassembled WGS sequence"/>
</dbReference>
<dbReference type="AlphaFoldDB" id="A0A8H3F9U8"/>
<feature type="region of interest" description="Disordered" evidence="1">
    <location>
        <begin position="19"/>
        <end position="55"/>
    </location>
</feature>
<evidence type="ECO:0000313" key="3">
    <source>
        <dbReference type="Proteomes" id="UP000664534"/>
    </source>
</evidence>
<evidence type="ECO:0000313" key="2">
    <source>
        <dbReference type="EMBL" id="CAF9920418.1"/>
    </source>
</evidence>
<gene>
    <name evidence="2" type="ORF">IMSHALPRED_004886</name>
</gene>
<protein>
    <submittedName>
        <fullName evidence="2">Uncharacterized protein</fullName>
    </submittedName>
</protein>
<organism evidence="2 3">
    <name type="scientific">Imshaugia aleurites</name>
    <dbReference type="NCBI Taxonomy" id="172621"/>
    <lineage>
        <taxon>Eukaryota</taxon>
        <taxon>Fungi</taxon>
        <taxon>Dikarya</taxon>
        <taxon>Ascomycota</taxon>
        <taxon>Pezizomycotina</taxon>
        <taxon>Lecanoromycetes</taxon>
        <taxon>OSLEUM clade</taxon>
        <taxon>Lecanoromycetidae</taxon>
        <taxon>Lecanorales</taxon>
        <taxon>Lecanorineae</taxon>
        <taxon>Parmeliaceae</taxon>
        <taxon>Imshaugia</taxon>
    </lineage>
</organism>
<comment type="caution">
    <text evidence="2">The sequence shown here is derived from an EMBL/GenBank/DDBJ whole genome shotgun (WGS) entry which is preliminary data.</text>
</comment>
<dbReference type="OrthoDB" id="10294042at2759"/>
<sequence>MTTQTIRTRDGNVTILTAPPLLSYPPSRSKESAPMLPLPSIGNQRKGDGWPDWATTSAPSHLIQRNYNADLQLPAGWPPGLEWRPPYGSVPRSEVPARNPKFDPRSMLWWSQWEIVFAKKVLGLSDADTCSLFRFRWQAMDKSTRYMQPFHVAEIMAILSDGHPWHAHAFRSGDPRPKVEIGEEFLQDLRMAKQCEQPLLY</sequence>
<reference evidence="2" key="1">
    <citation type="submission" date="2021-03" db="EMBL/GenBank/DDBJ databases">
        <authorList>
            <person name="Tagirdzhanova G."/>
        </authorList>
    </citation>
    <scope>NUCLEOTIDE SEQUENCE</scope>
</reference>
<keyword evidence="3" id="KW-1185">Reference proteome</keyword>
<evidence type="ECO:0000256" key="1">
    <source>
        <dbReference type="SAM" id="MobiDB-lite"/>
    </source>
</evidence>
<proteinExistence type="predicted"/>
<name>A0A8H3F9U8_9LECA</name>